<dbReference type="InterPro" id="IPR011083">
    <property type="entry name" value="Phage_tail_collar_dom"/>
</dbReference>
<feature type="compositionally biased region" description="Polar residues" evidence="1">
    <location>
        <begin position="297"/>
        <end position="306"/>
    </location>
</feature>
<dbReference type="AlphaFoldDB" id="A0A5N3PH79"/>
<evidence type="ECO:0000259" key="2">
    <source>
        <dbReference type="Pfam" id="PF07484"/>
    </source>
</evidence>
<dbReference type="EMBL" id="VCMV01000003">
    <property type="protein sequence ID" value="KAB0269069.1"/>
    <property type="molecule type" value="Genomic_DNA"/>
</dbReference>
<gene>
    <name evidence="3" type="ORF">FEZ63_02880</name>
</gene>
<dbReference type="Proteomes" id="UP000325684">
    <property type="component" value="Unassembled WGS sequence"/>
</dbReference>
<dbReference type="InterPro" id="IPR037053">
    <property type="entry name" value="Phage_tail_collar_dom_sf"/>
</dbReference>
<evidence type="ECO:0000256" key="1">
    <source>
        <dbReference type="SAM" id="MobiDB-lite"/>
    </source>
</evidence>
<dbReference type="RefSeq" id="WP_150942126.1">
    <property type="nucleotide sequence ID" value="NZ_VCMV01000003.1"/>
</dbReference>
<dbReference type="Gene3D" id="3.90.1340.10">
    <property type="entry name" value="Phage tail collar domain"/>
    <property type="match status" value="1"/>
</dbReference>
<sequence>MPIIDDRSPNRNYPIPNAANDMVDDVVRIAAAINGIDADVYGLILAVGQKAAIEHTHSIGQINGLQSTLDDKAASNHSHALDDLTNVDASTATGGQFFKFVGTAWQPASIAVSDVGNLESILNGKAGLDGSSVIVPQGDTAARPPSPSGARIRYNTQLGFYEGWGGGQWSALSVAAALLKALDLADVVNKDAALANLGAQKSIPGSIDYFPRTTAPAGWLKANGALLNRTAYPALWNEAQVSGMLAANDAAWATNPGMYSPGNGTTTFRIPDLRGEFIRGFDDGRGIDIGRAVGSNQGQTIQSHNHGVNDPTHAHSVYDPGHSHGYDRYSAITSTSGSTGSNRGLDHIATSAALTGIAIYGAGTGISIQHTGSPETRPRNVALLACIKY</sequence>
<organism evidence="3 4">
    <name type="scientific">Microvirga brassicacearum</name>
    <dbReference type="NCBI Taxonomy" id="2580413"/>
    <lineage>
        <taxon>Bacteria</taxon>
        <taxon>Pseudomonadati</taxon>
        <taxon>Pseudomonadota</taxon>
        <taxon>Alphaproteobacteria</taxon>
        <taxon>Hyphomicrobiales</taxon>
        <taxon>Methylobacteriaceae</taxon>
        <taxon>Microvirga</taxon>
    </lineage>
</organism>
<evidence type="ECO:0000313" key="4">
    <source>
        <dbReference type="Proteomes" id="UP000325684"/>
    </source>
</evidence>
<evidence type="ECO:0000313" key="3">
    <source>
        <dbReference type="EMBL" id="KAB0269069.1"/>
    </source>
</evidence>
<name>A0A5N3PH79_9HYPH</name>
<dbReference type="OrthoDB" id="8351952at2"/>
<reference evidence="3 4" key="1">
    <citation type="journal article" date="2019" name="Microorganisms">
        <title>Genome Insights into the Novel Species Microvirga brassicacearum, a Rapeseed Endophyte with Biotechnological Potential.</title>
        <authorList>
            <person name="Jimenez-Gomez A."/>
            <person name="Saati-Santamaria Z."/>
            <person name="Igual J.M."/>
            <person name="Rivas R."/>
            <person name="Mateos P.F."/>
            <person name="Garcia-Fraile P."/>
        </authorList>
    </citation>
    <scope>NUCLEOTIDE SEQUENCE [LARGE SCALE GENOMIC DNA]</scope>
    <source>
        <strain evidence="3 4">CDVBN77</strain>
    </source>
</reference>
<protein>
    <recommendedName>
        <fullName evidence="2">Phage tail collar domain-containing protein</fullName>
    </recommendedName>
</protein>
<feature type="region of interest" description="Disordered" evidence="1">
    <location>
        <begin position="297"/>
        <end position="320"/>
    </location>
</feature>
<comment type="caution">
    <text evidence="3">The sequence shown here is derived from an EMBL/GenBank/DDBJ whole genome shotgun (WGS) entry which is preliminary data.</text>
</comment>
<dbReference type="Pfam" id="PF07484">
    <property type="entry name" value="Collar"/>
    <property type="match status" value="1"/>
</dbReference>
<keyword evidence="4" id="KW-1185">Reference proteome</keyword>
<accession>A0A5N3PH79</accession>
<dbReference type="Pfam" id="PF12789">
    <property type="entry name" value="PTR"/>
    <property type="match status" value="1"/>
</dbReference>
<feature type="domain" description="Phage tail collar" evidence="2">
    <location>
        <begin position="205"/>
        <end position="236"/>
    </location>
</feature>
<proteinExistence type="predicted"/>
<dbReference type="SUPFAM" id="SSF88874">
    <property type="entry name" value="Receptor-binding domain of short tail fibre protein gp12"/>
    <property type="match status" value="1"/>
</dbReference>